<sequence>MARSPVFAEMFQRKDIPHQHEPRELPLCGVQFEAFRELLYFIYTDRSPNMNDLLPRLLMLANHYQIQGLKNLCERSVLESLDVDKAAQYLCIADQAKSKELKTKIINYINTNLHEVLETKGFRIMKQKYPDMLVELLRASTERAHI</sequence>
<dbReference type="PANTHER" id="PTHR24413">
    <property type="entry name" value="SPECKLE-TYPE POZ PROTEIN"/>
    <property type="match status" value="1"/>
</dbReference>
<accession>A0A6V7I2Q8</accession>
<proteinExistence type="inferred from homology"/>
<evidence type="ECO:0000256" key="4">
    <source>
        <dbReference type="ARBA" id="ARBA00023242"/>
    </source>
</evidence>
<dbReference type="InterPro" id="IPR056423">
    <property type="entry name" value="BACK_BPM_SPOP"/>
</dbReference>
<evidence type="ECO:0000259" key="5">
    <source>
        <dbReference type="PROSITE" id="PS50097"/>
    </source>
</evidence>
<keyword evidence="4" id="KW-0539">Nucleus</keyword>
<name>A0A6V7I2Q8_9HYME</name>
<dbReference type="InterPro" id="IPR011333">
    <property type="entry name" value="SKP1/BTB/POZ_sf"/>
</dbReference>
<dbReference type="GO" id="GO:0005634">
    <property type="term" value="C:nucleus"/>
    <property type="evidence" value="ECO:0007669"/>
    <property type="project" value="UniProtKB-SubCell"/>
</dbReference>
<evidence type="ECO:0000256" key="2">
    <source>
        <dbReference type="ARBA" id="ARBA00010846"/>
    </source>
</evidence>
<dbReference type="InterPro" id="IPR000210">
    <property type="entry name" value="BTB/POZ_dom"/>
</dbReference>
<dbReference type="SUPFAM" id="SSF54695">
    <property type="entry name" value="POZ domain"/>
    <property type="match status" value="1"/>
</dbReference>
<dbReference type="AlphaFoldDB" id="A0A6V7I2Q8"/>
<dbReference type="SMART" id="SM00225">
    <property type="entry name" value="BTB"/>
    <property type="match status" value="1"/>
</dbReference>
<evidence type="ECO:0000313" key="6">
    <source>
        <dbReference type="EMBL" id="CAD1533940.1"/>
    </source>
</evidence>
<reference evidence="6" key="1">
    <citation type="submission" date="2020-07" db="EMBL/GenBank/DDBJ databases">
        <authorList>
            <person name="Ferguson B K."/>
        </authorList>
    </citation>
    <scope>NUCLEOTIDE SEQUENCE</scope>
    <source>
        <strain evidence="6">L06</strain>
    </source>
</reference>
<protein>
    <recommendedName>
        <fullName evidence="5">BTB domain-containing protein</fullName>
    </recommendedName>
</protein>
<keyword evidence="3" id="KW-0833">Ubl conjugation pathway</keyword>
<feature type="domain" description="BTB" evidence="5">
    <location>
        <begin position="1"/>
        <end position="46"/>
    </location>
</feature>
<gene>
    <name evidence="6" type="ORF">BBRV_LOCUS14040</name>
</gene>
<evidence type="ECO:0000256" key="1">
    <source>
        <dbReference type="ARBA" id="ARBA00004123"/>
    </source>
</evidence>
<dbReference type="Pfam" id="PF00651">
    <property type="entry name" value="BTB"/>
    <property type="match status" value="1"/>
</dbReference>
<dbReference type="PROSITE" id="PS50097">
    <property type="entry name" value="BTB"/>
    <property type="match status" value="1"/>
</dbReference>
<dbReference type="Gene3D" id="1.25.40.420">
    <property type="match status" value="1"/>
</dbReference>
<dbReference type="EMBL" id="CADCXW020000002">
    <property type="protein sequence ID" value="CAD1533940.1"/>
    <property type="molecule type" value="Genomic_DNA"/>
</dbReference>
<organism evidence="6">
    <name type="scientific">Bracon brevicornis</name>
    <dbReference type="NCBI Taxonomy" id="1563983"/>
    <lineage>
        <taxon>Eukaryota</taxon>
        <taxon>Metazoa</taxon>
        <taxon>Ecdysozoa</taxon>
        <taxon>Arthropoda</taxon>
        <taxon>Hexapoda</taxon>
        <taxon>Insecta</taxon>
        <taxon>Pterygota</taxon>
        <taxon>Neoptera</taxon>
        <taxon>Endopterygota</taxon>
        <taxon>Hymenoptera</taxon>
        <taxon>Apocrita</taxon>
        <taxon>Ichneumonoidea</taxon>
        <taxon>Braconidae</taxon>
        <taxon>Braconinae</taxon>
        <taxon>Bracon</taxon>
    </lineage>
</organism>
<dbReference type="Gene3D" id="3.30.710.10">
    <property type="entry name" value="Potassium Channel Kv1.1, Chain A"/>
    <property type="match status" value="1"/>
</dbReference>
<evidence type="ECO:0000256" key="3">
    <source>
        <dbReference type="ARBA" id="ARBA00022786"/>
    </source>
</evidence>
<comment type="similarity">
    <text evidence="2">Belongs to the Tdpoz family.</text>
</comment>
<comment type="subcellular location">
    <subcellularLocation>
        <location evidence="1">Nucleus</location>
    </subcellularLocation>
</comment>
<dbReference type="Pfam" id="PF24570">
    <property type="entry name" value="BACK_BPM_SPOP"/>
    <property type="match status" value="1"/>
</dbReference>